<sequence length="143" mass="14996">IKVPIGQKGNRPCGKLTPAPAPTYGVVIDVIGANPEETDPLLLWSSTSKNSLVQALFLRFFGNSPSFLSGEVVGILRVPLTDTAIAGIVPVPVASMIAGSACSSNQRIVSPSDLWPSSRVSWKILAAHVAGILTLRPRPSTLV</sequence>
<feature type="non-terminal residue" evidence="1">
    <location>
        <position position="143"/>
    </location>
</feature>
<dbReference type="Proteomes" id="UP000187406">
    <property type="component" value="Unassembled WGS sequence"/>
</dbReference>
<comment type="caution">
    <text evidence="1">The sequence shown here is derived from an EMBL/GenBank/DDBJ whole genome shotgun (WGS) entry which is preliminary data.</text>
</comment>
<dbReference type="OrthoDB" id="785061at2759"/>
<feature type="non-terminal residue" evidence="1">
    <location>
        <position position="1"/>
    </location>
</feature>
<evidence type="ECO:0000313" key="1">
    <source>
        <dbReference type="EMBL" id="GAV61835.1"/>
    </source>
</evidence>
<evidence type="ECO:0000313" key="2">
    <source>
        <dbReference type="Proteomes" id="UP000187406"/>
    </source>
</evidence>
<name>A0A1Q3B1R1_CEPFO</name>
<keyword evidence="2" id="KW-1185">Reference proteome</keyword>
<accession>A0A1Q3B1R1</accession>
<organism evidence="1 2">
    <name type="scientific">Cephalotus follicularis</name>
    <name type="common">Albany pitcher plant</name>
    <dbReference type="NCBI Taxonomy" id="3775"/>
    <lineage>
        <taxon>Eukaryota</taxon>
        <taxon>Viridiplantae</taxon>
        <taxon>Streptophyta</taxon>
        <taxon>Embryophyta</taxon>
        <taxon>Tracheophyta</taxon>
        <taxon>Spermatophyta</taxon>
        <taxon>Magnoliopsida</taxon>
        <taxon>eudicotyledons</taxon>
        <taxon>Gunneridae</taxon>
        <taxon>Pentapetalae</taxon>
        <taxon>rosids</taxon>
        <taxon>fabids</taxon>
        <taxon>Oxalidales</taxon>
        <taxon>Cephalotaceae</taxon>
        <taxon>Cephalotus</taxon>
    </lineage>
</organism>
<dbReference type="InParanoid" id="A0A1Q3B1R1"/>
<protein>
    <submittedName>
        <fullName evidence="1">Uncharacterized protein</fullName>
    </submittedName>
</protein>
<reference evidence="2" key="1">
    <citation type="submission" date="2016-04" db="EMBL/GenBank/DDBJ databases">
        <title>Cephalotus genome sequencing.</title>
        <authorList>
            <person name="Fukushima K."/>
            <person name="Hasebe M."/>
            <person name="Fang X."/>
        </authorList>
    </citation>
    <scope>NUCLEOTIDE SEQUENCE [LARGE SCALE GENOMIC DNA]</scope>
    <source>
        <strain evidence="2">cv. St1</strain>
    </source>
</reference>
<dbReference type="AlphaFoldDB" id="A0A1Q3B1R1"/>
<proteinExistence type="predicted"/>
<dbReference type="EMBL" id="BDDD01000226">
    <property type="protein sequence ID" value="GAV61835.1"/>
    <property type="molecule type" value="Genomic_DNA"/>
</dbReference>
<gene>
    <name evidence="1" type="ORF">CFOL_v3_05361</name>
</gene>